<dbReference type="SUPFAM" id="SSF102114">
    <property type="entry name" value="Radical SAM enzymes"/>
    <property type="match status" value="1"/>
</dbReference>
<evidence type="ECO:0000313" key="3">
    <source>
        <dbReference type="Proteomes" id="UP000823617"/>
    </source>
</evidence>
<dbReference type="Proteomes" id="UP000823617">
    <property type="component" value="Unassembled WGS sequence"/>
</dbReference>
<dbReference type="EMBL" id="JADIMK010000045">
    <property type="protein sequence ID" value="MBO8455676.1"/>
    <property type="molecule type" value="Genomic_DNA"/>
</dbReference>
<reference evidence="2" key="1">
    <citation type="submission" date="2020-10" db="EMBL/GenBank/DDBJ databases">
        <authorList>
            <person name="Gilroy R."/>
        </authorList>
    </citation>
    <scope>NUCLEOTIDE SEQUENCE</scope>
    <source>
        <strain evidence="2">B1-3475</strain>
    </source>
</reference>
<name>A0A9D9HKV8_9BACT</name>
<evidence type="ECO:0000313" key="2">
    <source>
        <dbReference type="EMBL" id="MBO8455676.1"/>
    </source>
</evidence>
<proteinExistence type="predicted"/>
<organism evidence="2 3">
    <name type="scientific">Candidatus Cryptobacteroides intestinigallinarum</name>
    <dbReference type="NCBI Taxonomy" id="2840767"/>
    <lineage>
        <taxon>Bacteria</taxon>
        <taxon>Pseudomonadati</taxon>
        <taxon>Bacteroidota</taxon>
        <taxon>Bacteroidia</taxon>
        <taxon>Bacteroidales</taxon>
        <taxon>Candidatus Cryptobacteroides</taxon>
    </lineage>
</organism>
<dbReference type="SFLD" id="SFLDS00029">
    <property type="entry name" value="Radical_SAM"/>
    <property type="match status" value="1"/>
</dbReference>
<dbReference type="InterPro" id="IPR034505">
    <property type="entry name" value="Coproporphyrinogen-III_oxidase"/>
</dbReference>
<comment type="caution">
    <text evidence="2">The sequence shown here is derived from an EMBL/GenBank/DDBJ whole genome shotgun (WGS) entry which is preliminary data.</text>
</comment>
<dbReference type="Gene3D" id="3.30.750.200">
    <property type="match status" value="1"/>
</dbReference>
<dbReference type="PANTHER" id="PTHR13932">
    <property type="entry name" value="COPROPORPHYRINIGEN III OXIDASE"/>
    <property type="match status" value="1"/>
</dbReference>
<dbReference type="GO" id="GO:0006779">
    <property type="term" value="P:porphyrin-containing compound biosynthetic process"/>
    <property type="evidence" value="ECO:0007669"/>
    <property type="project" value="TreeGrafter"/>
</dbReference>
<protein>
    <submittedName>
        <fullName evidence="2">Coproporphyrinogen III oxidase family protein</fullName>
    </submittedName>
</protein>
<gene>
    <name evidence="2" type="ORF">IAC08_04660</name>
</gene>
<accession>A0A9D9HKV8</accession>
<sequence length="399" mass="43573">MVYVHVPFCGSFCTYCGFYSETVASFPGSMDLFCAAIEKEASSRKPEIIASVSPDTLYIGGGTPSVLSPFHLSRIRDAVDAARGCSFAAGGRGFSVEGPSFAAGDILPYEEFTVEVNPEDIVEKGPAYVHALLELGVNRISMGVQSLDDGVLKWMNRRHDAQGARKAYRILREAGVRNVSVDLISGISFLDDDVWRSILLEVTSGLGTGIPPEHISAYQLSIDPESILSSYVASGRYVEASEDQCEKQYRMLCGILADAGYRHYEISNFALPGNEARHNSGYWRHVPYVGLGPAAHSFSLKDRVRRWNSPSLRDYLAAASDELFPGGSEILSEEQMALETVMLALRTDAGIDESYLRRHSSPGEVDKALEAGLLCRVPSGLRIPEEHFFISDSIIAALV</sequence>
<feature type="domain" description="Elp3/MiaA/NifB-like radical SAM core" evidence="1">
    <location>
        <begin position="1"/>
        <end position="251"/>
    </location>
</feature>
<dbReference type="InterPro" id="IPR007197">
    <property type="entry name" value="rSAM"/>
</dbReference>
<dbReference type="InterPro" id="IPR058240">
    <property type="entry name" value="rSAM_sf"/>
</dbReference>
<dbReference type="InterPro" id="IPR006638">
    <property type="entry name" value="Elp3/MiaA/NifB-like_rSAM"/>
</dbReference>
<dbReference type="SMART" id="SM00729">
    <property type="entry name" value="Elp3"/>
    <property type="match status" value="1"/>
</dbReference>
<dbReference type="PANTHER" id="PTHR13932:SF5">
    <property type="entry name" value="RADICAL S-ADENOSYL METHIONINE DOMAIN-CONTAINING PROTEIN 1, MITOCHONDRIAL"/>
    <property type="match status" value="1"/>
</dbReference>
<dbReference type="SFLD" id="SFLDG01065">
    <property type="entry name" value="anaerobic_coproporphyrinogen-I"/>
    <property type="match status" value="1"/>
</dbReference>
<dbReference type="AlphaFoldDB" id="A0A9D9HKV8"/>
<dbReference type="GO" id="GO:0003824">
    <property type="term" value="F:catalytic activity"/>
    <property type="evidence" value="ECO:0007669"/>
    <property type="project" value="InterPro"/>
</dbReference>
<reference evidence="2" key="2">
    <citation type="journal article" date="2021" name="PeerJ">
        <title>Extensive microbial diversity within the chicken gut microbiome revealed by metagenomics and culture.</title>
        <authorList>
            <person name="Gilroy R."/>
            <person name="Ravi A."/>
            <person name="Getino M."/>
            <person name="Pursley I."/>
            <person name="Horton D.L."/>
            <person name="Alikhan N.F."/>
            <person name="Baker D."/>
            <person name="Gharbi K."/>
            <person name="Hall N."/>
            <person name="Watson M."/>
            <person name="Adriaenssens E.M."/>
            <person name="Foster-Nyarko E."/>
            <person name="Jarju S."/>
            <person name="Secka A."/>
            <person name="Antonio M."/>
            <person name="Oren A."/>
            <person name="Chaudhuri R.R."/>
            <person name="La Ragione R."/>
            <person name="Hildebrand F."/>
            <person name="Pallen M.J."/>
        </authorList>
    </citation>
    <scope>NUCLEOTIDE SEQUENCE</scope>
    <source>
        <strain evidence="2">B1-3475</strain>
    </source>
</reference>
<dbReference type="Pfam" id="PF04055">
    <property type="entry name" value="Radical_SAM"/>
    <property type="match status" value="1"/>
</dbReference>
<dbReference type="GO" id="GO:0005737">
    <property type="term" value="C:cytoplasm"/>
    <property type="evidence" value="ECO:0007669"/>
    <property type="project" value="TreeGrafter"/>
</dbReference>
<evidence type="ECO:0000259" key="1">
    <source>
        <dbReference type="SMART" id="SM00729"/>
    </source>
</evidence>
<dbReference type="GO" id="GO:0051539">
    <property type="term" value="F:4 iron, 4 sulfur cluster binding"/>
    <property type="evidence" value="ECO:0007669"/>
    <property type="project" value="TreeGrafter"/>
</dbReference>